<protein>
    <submittedName>
        <fullName evidence="1">Uncharacterized protein</fullName>
    </submittedName>
</protein>
<accession>A0A0L0CQX8</accession>
<comment type="caution">
    <text evidence="1">The sequence shown here is derived from an EMBL/GenBank/DDBJ whole genome shotgun (WGS) entry which is preliminary data.</text>
</comment>
<sequence length="176" mass="20131">MYENLKLRIFWWCREGTNVLAGLMLDNIGFHSLFLMAKDMEFTKVPLCGSVLFQIYTEEKRDKMINSWEVREGGSEGADHEVFSKKPKAKGIILVLASYCVLRVYLCLNQGGIDFEDMMMLNILEFSITNNSLHSDDGASCDRRWWLNSQLQFVGMCSNDCFQGMVPSAGVFIQLQ</sequence>
<dbReference type="Proteomes" id="UP000037069">
    <property type="component" value="Unassembled WGS sequence"/>
</dbReference>
<dbReference type="AlphaFoldDB" id="A0A0L0CQX8"/>
<evidence type="ECO:0000313" key="2">
    <source>
        <dbReference type="Proteomes" id="UP000037069"/>
    </source>
</evidence>
<reference evidence="1 2" key="1">
    <citation type="journal article" date="2015" name="Nat. Commun.">
        <title>Lucilia cuprina genome unlocks parasitic fly biology to underpin future interventions.</title>
        <authorList>
            <person name="Anstead C.A."/>
            <person name="Korhonen P.K."/>
            <person name="Young N.D."/>
            <person name="Hall R.S."/>
            <person name="Jex A.R."/>
            <person name="Murali S.C."/>
            <person name="Hughes D.S."/>
            <person name="Lee S.F."/>
            <person name="Perry T."/>
            <person name="Stroehlein A.J."/>
            <person name="Ansell B.R."/>
            <person name="Breugelmans B."/>
            <person name="Hofmann A."/>
            <person name="Qu J."/>
            <person name="Dugan S."/>
            <person name="Lee S.L."/>
            <person name="Chao H."/>
            <person name="Dinh H."/>
            <person name="Han Y."/>
            <person name="Doddapaneni H.V."/>
            <person name="Worley K.C."/>
            <person name="Muzny D.M."/>
            <person name="Ioannidis P."/>
            <person name="Waterhouse R.M."/>
            <person name="Zdobnov E.M."/>
            <person name="James P.J."/>
            <person name="Bagnall N.H."/>
            <person name="Kotze A.C."/>
            <person name="Gibbs R.A."/>
            <person name="Richards S."/>
            <person name="Batterham P."/>
            <person name="Gasser R.B."/>
        </authorList>
    </citation>
    <scope>NUCLEOTIDE SEQUENCE [LARGE SCALE GENOMIC DNA]</scope>
    <source>
        <strain evidence="1 2">LS</strain>
        <tissue evidence="1">Full body</tissue>
    </source>
</reference>
<dbReference type="EMBL" id="JRES01000049">
    <property type="protein sequence ID" value="KNC34587.1"/>
    <property type="molecule type" value="Genomic_DNA"/>
</dbReference>
<name>A0A0L0CQX8_LUCCU</name>
<proteinExistence type="predicted"/>
<organism evidence="1 2">
    <name type="scientific">Lucilia cuprina</name>
    <name type="common">Green bottle fly</name>
    <name type="synonym">Australian sheep blowfly</name>
    <dbReference type="NCBI Taxonomy" id="7375"/>
    <lineage>
        <taxon>Eukaryota</taxon>
        <taxon>Metazoa</taxon>
        <taxon>Ecdysozoa</taxon>
        <taxon>Arthropoda</taxon>
        <taxon>Hexapoda</taxon>
        <taxon>Insecta</taxon>
        <taxon>Pterygota</taxon>
        <taxon>Neoptera</taxon>
        <taxon>Endopterygota</taxon>
        <taxon>Diptera</taxon>
        <taxon>Brachycera</taxon>
        <taxon>Muscomorpha</taxon>
        <taxon>Oestroidea</taxon>
        <taxon>Calliphoridae</taxon>
        <taxon>Luciliinae</taxon>
        <taxon>Lucilia</taxon>
    </lineage>
</organism>
<evidence type="ECO:0000313" key="1">
    <source>
        <dbReference type="EMBL" id="KNC34587.1"/>
    </source>
</evidence>
<keyword evidence="2" id="KW-1185">Reference proteome</keyword>
<gene>
    <name evidence="1" type="ORF">FF38_09398</name>
</gene>